<dbReference type="PANTHER" id="PTHR35357">
    <property type="entry name" value="OS02G0537100 PROTEIN"/>
    <property type="match status" value="1"/>
</dbReference>
<evidence type="ECO:0000256" key="1">
    <source>
        <dbReference type="ARBA" id="ARBA00022729"/>
    </source>
</evidence>
<feature type="domain" description="Pectinesterase inhibitor" evidence="5">
    <location>
        <begin position="22"/>
        <end position="172"/>
    </location>
</feature>
<name>A0AB32VVE0_THECC</name>
<keyword evidence="2" id="KW-1015">Disulfide bond</keyword>
<evidence type="ECO:0000256" key="3">
    <source>
        <dbReference type="ARBA" id="ARBA00038471"/>
    </source>
</evidence>
<dbReference type="FunFam" id="1.20.140.40:FF:000008">
    <property type="entry name" value="Invertase/pectin methylesterase inhibitor family protein"/>
    <property type="match status" value="1"/>
</dbReference>
<dbReference type="RefSeq" id="XP_017969808.1">
    <property type="nucleotide sequence ID" value="XM_018114319.1"/>
</dbReference>
<dbReference type="Gene3D" id="1.20.140.40">
    <property type="entry name" value="Invertase/pectin methylesterase inhibitor family protein"/>
    <property type="match status" value="1"/>
</dbReference>
<dbReference type="CDD" id="cd14859">
    <property type="entry name" value="PMEI_like"/>
    <property type="match status" value="1"/>
</dbReference>
<comment type="similarity">
    <text evidence="3">Belongs to the PMEI family.</text>
</comment>
<proteinExistence type="inferred from homology"/>
<dbReference type="Proteomes" id="UP000694886">
    <property type="component" value="Chromosome 1"/>
</dbReference>
<evidence type="ECO:0000313" key="6">
    <source>
        <dbReference type="Proteomes" id="UP000694886"/>
    </source>
</evidence>
<dbReference type="Pfam" id="PF04043">
    <property type="entry name" value="PMEI"/>
    <property type="match status" value="1"/>
</dbReference>
<dbReference type="NCBIfam" id="TIGR01614">
    <property type="entry name" value="PME_inhib"/>
    <property type="match status" value="1"/>
</dbReference>
<evidence type="ECO:0000256" key="4">
    <source>
        <dbReference type="SAM" id="SignalP"/>
    </source>
</evidence>
<dbReference type="SMART" id="SM00856">
    <property type="entry name" value="PMEI"/>
    <property type="match status" value="1"/>
</dbReference>
<dbReference type="PANTHER" id="PTHR35357:SF8">
    <property type="entry name" value="OS01G0111000 PROTEIN"/>
    <property type="match status" value="1"/>
</dbReference>
<dbReference type="KEGG" id="tcc:18613733"/>
<evidence type="ECO:0000259" key="5">
    <source>
        <dbReference type="SMART" id="SM00856"/>
    </source>
</evidence>
<feature type="signal peptide" evidence="4">
    <location>
        <begin position="1"/>
        <end position="24"/>
    </location>
</feature>
<gene>
    <name evidence="7" type="primary">LOC18613733</name>
</gene>
<dbReference type="InterPro" id="IPR035513">
    <property type="entry name" value="Invertase/methylesterase_inhib"/>
</dbReference>
<evidence type="ECO:0000313" key="7">
    <source>
        <dbReference type="RefSeq" id="XP_017969808.1"/>
    </source>
</evidence>
<keyword evidence="1 4" id="KW-0732">Signal</keyword>
<feature type="chain" id="PRO_5044191363" evidence="4">
    <location>
        <begin position="25"/>
        <end position="219"/>
    </location>
</feature>
<accession>A0AB32VVE0</accession>
<sequence>MASLKVADLVLLIVSLLFLMSVRADMIDDTCNRTSDTELCLSTLRSDPRSSTADAKGLAHIVLDITLKKAKDNLAQIDQLLSRTTDPALKDVLTICSQEYGNATVVILPRAIKKLESKFDAEATGNVEDSAGCAKTCEESFSDGPRPEQNRPSPFTDQNNAVLHLARLAEEIIVSFAPDGFFSKGCLEAVIRSRHDPSKVLAIFFILHGYICKLQCLLV</sequence>
<dbReference type="Gramene" id="Tc01v2_t026480.1">
    <property type="protein sequence ID" value="Tc01v2_p026480.1"/>
    <property type="gene ID" value="Tc01v2_g026480"/>
</dbReference>
<dbReference type="GO" id="GO:0046910">
    <property type="term" value="F:pectinesterase inhibitor activity"/>
    <property type="evidence" value="ECO:0007669"/>
    <property type="project" value="UniProtKB-ARBA"/>
</dbReference>
<dbReference type="AlphaFoldDB" id="A0AB32VVE0"/>
<protein>
    <submittedName>
        <fullName evidence="7">Pectinesterase inhibitor</fullName>
    </submittedName>
</protein>
<dbReference type="InterPro" id="IPR006501">
    <property type="entry name" value="Pectinesterase_inhib_dom"/>
</dbReference>
<evidence type="ECO:0000256" key="2">
    <source>
        <dbReference type="ARBA" id="ARBA00023157"/>
    </source>
</evidence>
<reference evidence="6" key="1">
    <citation type="journal article" date="1997" name="Nucleic Acids Res.">
        <title>tRNAscan-SE: a program for improved detection of transfer RNA genes in genomic sequence.</title>
        <authorList>
            <person name="Lowe T.M."/>
            <person name="Eddy S.R."/>
        </authorList>
    </citation>
    <scope>NUCLEOTIDE SEQUENCE [LARGE SCALE GENOMIC DNA]</scope>
    <source>
        <strain evidence="6">r\B97-61/B2</strain>
    </source>
</reference>
<dbReference type="SUPFAM" id="SSF101148">
    <property type="entry name" value="Plant invertase/pectin methylesterase inhibitor"/>
    <property type="match status" value="1"/>
</dbReference>
<reference evidence="7" key="2">
    <citation type="submission" date="2025-08" db="UniProtKB">
        <authorList>
            <consortium name="RefSeq"/>
        </authorList>
    </citation>
    <scope>IDENTIFICATION</scope>
</reference>
<dbReference type="GeneID" id="18613733"/>
<organism evidence="6 7">
    <name type="scientific">Theobroma cacao</name>
    <name type="common">Cacao</name>
    <name type="synonym">Cocoa</name>
    <dbReference type="NCBI Taxonomy" id="3641"/>
    <lineage>
        <taxon>Eukaryota</taxon>
        <taxon>Viridiplantae</taxon>
        <taxon>Streptophyta</taxon>
        <taxon>Embryophyta</taxon>
        <taxon>Tracheophyta</taxon>
        <taxon>Spermatophyta</taxon>
        <taxon>Magnoliopsida</taxon>
        <taxon>eudicotyledons</taxon>
        <taxon>Gunneridae</taxon>
        <taxon>Pentapetalae</taxon>
        <taxon>rosids</taxon>
        <taxon>malvids</taxon>
        <taxon>Malvales</taxon>
        <taxon>Malvaceae</taxon>
        <taxon>Byttnerioideae</taxon>
        <taxon>Theobroma</taxon>
    </lineage>
</organism>